<dbReference type="PANTHER" id="PTHR33371">
    <property type="entry name" value="INTERMEMBRANE PHOSPHOLIPID TRANSPORT SYSTEM BINDING PROTEIN MLAD-RELATED"/>
    <property type="match status" value="1"/>
</dbReference>
<name>A0ABS6YBK3_9BACT</name>
<keyword evidence="1" id="KW-0812">Transmembrane</keyword>
<dbReference type="PANTHER" id="PTHR33371:SF4">
    <property type="entry name" value="INTERMEMBRANE PHOSPHOLIPID TRANSPORT SYSTEM BINDING PROTEIN MLAD"/>
    <property type="match status" value="1"/>
</dbReference>
<reference evidence="3 4" key="1">
    <citation type="submission" date="2021-07" db="EMBL/GenBank/DDBJ databases">
        <title>Genomic diversity and antimicrobial resistance of Prevotella spp. isolated from chronic lung disease airways.</title>
        <authorList>
            <person name="Webb K.A."/>
            <person name="Olagoke O.S."/>
            <person name="Baird T."/>
            <person name="Neill J."/>
            <person name="Pham A."/>
            <person name="Wells T.J."/>
            <person name="Ramsay K.A."/>
            <person name="Bell S.C."/>
            <person name="Sarovich D.S."/>
            <person name="Price E.P."/>
        </authorList>
    </citation>
    <scope>NUCLEOTIDE SEQUENCE [LARGE SCALE GENOMIC DNA]</scope>
    <source>
        <strain evidence="3 4">SCHI0011.S.12</strain>
    </source>
</reference>
<evidence type="ECO:0000256" key="1">
    <source>
        <dbReference type="SAM" id="Phobius"/>
    </source>
</evidence>
<evidence type="ECO:0000259" key="2">
    <source>
        <dbReference type="Pfam" id="PF02470"/>
    </source>
</evidence>
<dbReference type="Proteomes" id="UP000788426">
    <property type="component" value="Unassembled WGS sequence"/>
</dbReference>
<proteinExistence type="predicted"/>
<dbReference type="EMBL" id="JAHXCT010000002">
    <property type="protein sequence ID" value="MBW4768940.1"/>
    <property type="molecule type" value="Genomic_DNA"/>
</dbReference>
<dbReference type="InterPro" id="IPR052336">
    <property type="entry name" value="MlaD_Phospholipid_Transporter"/>
</dbReference>
<organism evidence="3 4">
    <name type="scientific">Hoylesella nanceiensis</name>
    <dbReference type="NCBI Taxonomy" id="425941"/>
    <lineage>
        <taxon>Bacteria</taxon>
        <taxon>Pseudomonadati</taxon>
        <taxon>Bacteroidota</taxon>
        <taxon>Bacteroidia</taxon>
        <taxon>Bacteroidales</taxon>
        <taxon>Prevotellaceae</taxon>
        <taxon>Hoylesella</taxon>
    </lineage>
</organism>
<sequence>MSLITKEIKIALVAIAGVVALFFGMSFLKGLSFFGNNNTYYIEFDDLSGVSASSPIYANGFKVGVVTGIDYDYTAQRKPRVKIELNNDMPVPEGTTAEIESDMLGNVKVNLVLAKDITKVLPHDGVIEGSLNSGAMGKMSAMIPTIEKMLPKLDSIMASINTLLANPAINNSLQNVEGITANLTTSTKELNSLLATLNRQVPGTISKANKTLDNVNTLTGNMASIDITSTMSKVDNTIASLQEFTNKLNSNNGSLGLLMNDQSLYNNLNATMQNADSLMIDLRKHPKRYVHFSIFGRKDK</sequence>
<dbReference type="InterPro" id="IPR003399">
    <property type="entry name" value="Mce/MlaD"/>
</dbReference>
<evidence type="ECO:0000313" key="3">
    <source>
        <dbReference type="EMBL" id="MBW4768940.1"/>
    </source>
</evidence>
<dbReference type="Pfam" id="PF02470">
    <property type="entry name" value="MlaD"/>
    <property type="match status" value="1"/>
</dbReference>
<comment type="caution">
    <text evidence="3">The sequence shown here is derived from an EMBL/GenBank/DDBJ whole genome shotgun (WGS) entry which is preliminary data.</text>
</comment>
<dbReference type="RefSeq" id="WP_219480214.1">
    <property type="nucleotide sequence ID" value="NZ_JAHXCT010000002.1"/>
</dbReference>
<keyword evidence="1" id="KW-1133">Transmembrane helix</keyword>
<evidence type="ECO:0000313" key="4">
    <source>
        <dbReference type="Proteomes" id="UP000788426"/>
    </source>
</evidence>
<keyword evidence="4" id="KW-1185">Reference proteome</keyword>
<accession>A0ABS6YBK3</accession>
<gene>
    <name evidence="3" type="ORF">KZO38_04100</name>
</gene>
<feature type="transmembrane region" description="Helical" evidence="1">
    <location>
        <begin position="12"/>
        <end position="34"/>
    </location>
</feature>
<protein>
    <submittedName>
        <fullName evidence="3">MCE family protein</fullName>
    </submittedName>
</protein>
<keyword evidence="1" id="KW-0472">Membrane</keyword>
<feature type="domain" description="Mce/MlaD" evidence="2">
    <location>
        <begin position="37"/>
        <end position="106"/>
    </location>
</feature>